<protein>
    <submittedName>
        <fullName evidence="2">Uncharacterized protein</fullName>
    </submittedName>
</protein>
<keyword evidence="1" id="KW-0812">Transmembrane</keyword>
<dbReference type="PANTHER" id="PTHR12740">
    <property type="entry name" value="JNK1/MAPK8-ASSOCIATED MEMBRANE PROTEIN"/>
    <property type="match status" value="1"/>
</dbReference>
<accession>A0ABN8I0I5</accession>
<dbReference type="PANTHER" id="PTHR12740:SF4">
    <property type="entry name" value="JNK1_MAPK8-ASSOCIATED MEMBRANE PROTEIN"/>
    <property type="match status" value="1"/>
</dbReference>
<feature type="transmembrane region" description="Helical" evidence="1">
    <location>
        <begin position="469"/>
        <end position="491"/>
    </location>
</feature>
<evidence type="ECO:0000313" key="3">
    <source>
        <dbReference type="Proteomes" id="UP000837857"/>
    </source>
</evidence>
<gene>
    <name evidence="2" type="ORF">IPOD504_LOCUS5063</name>
</gene>
<feature type="transmembrane region" description="Helical" evidence="1">
    <location>
        <begin position="435"/>
        <end position="457"/>
    </location>
</feature>
<feature type="transmembrane region" description="Helical" evidence="1">
    <location>
        <begin position="369"/>
        <end position="391"/>
    </location>
</feature>
<organism evidence="2 3">
    <name type="scientific">Iphiclides podalirius</name>
    <name type="common">scarce swallowtail</name>
    <dbReference type="NCBI Taxonomy" id="110791"/>
    <lineage>
        <taxon>Eukaryota</taxon>
        <taxon>Metazoa</taxon>
        <taxon>Ecdysozoa</taxon>
        <taxon>Arthropoda</taxon>
        <taxon>Hexapoda</taxon>
        <taxon>Insecta</taxon>
        <taxon>Pterygota</taxon>
        <taxon>Neoptera</taxon>
        <taxon>Endopterygota</taxon>
        <taxon>Lepidoptera</taxon>
        <taxon>Glossata</taxon>
        <taxon>Ditrysia</taxon>
        <taxon>Papilionoidea</taxon>
        <taxon>Papilionidae</taxon>
        <taxon>Papilioninae</taxon>
        <taxon>Iphiclides</taxon>
    </lineage>
</organism>
<feature type="non-terminal residue" evidence="2">
    <location>
        <position position="1"/>
    </location>
</feature>
<sequence length="534" mass="60309">MTPYAGHFQPPEAERIIEINVGPESAPMWDEYKALMTNVDDHHPHLKALNEHAIKLCIKQLMSKQMTALFINPNVKFDLVITEADMPILYAVAEKYKAPHISITTSSGKIHQYEAKGNPVNPILYPDVNAKSYRNLTSWQKLSELYRQYQTKYEYYNYFLPLCEVAAQKILGLKRSLLEVEYDIDLLFVASNPALIGNRPSAPATVYTDRLHLKPGLPLPMDLKSLLDSATNGVVYFSLGTIQDSEQLAPKLLDVLVEAFKELPYLVLWKMGNTTMINKPDNVIAQSWFPQQEVLGLYCGRTELEDGSWSECGACPRGYRTNASSYCTPCTDEPYLYDWQYLGFMVLLPLVLHWFFIDMVAVNKSKTGIIAQHVCAFTEVVTGTFAALLILPPTGSIALYVCTPKALSDWYTLLHNPQPDYKETLHCTQEAVYPLYTIVLLIYAFSLLLTILLRPWILTWHTPNPGKKAIYCALYFYPILVLIHTIAAGLIYCSFPYIVIIISMMTSASHFSIKIDQSAPALLMSSVSNTRNLS</sequence>
<keyword evidence="1" id="KW-1133">Transmembrane helix</keyword>
<dbReference type="InterPro" id="IPR008485">
    <property type="entry name" value="JAMP"/>
</dbReference>
<dbReference type="Proteomes" id="UP000837857">
    <property type="component" value="Chromosome 16"/>
</dbReference>
<keyword evidence="1" id="KW-0472">Membrane</keyword>
<dbReference type="Pfam" id="PF05571">
    <property type="entry name" value="JAMP"/>
    <property type="match status" value="1"/>
</dbReference>
<dbReference type="EMBL" id="OW152828">
    <property type="protein sequence ID" value="CAH2045419.1"/>
    <property type="molecule type" value="Genomic_DNA"/>
</dbReference>
<dbReference type="SUPFAM" id="SSF53756">
    <property type="entry name" value="UDP-Glycosyltransferase/glycogen phosphorylase"/>
    <property type="match status" value="1"/>
</dbReference>
<evidence type="ECO:0000256" key="1">
    <source>
        <dbReference type="SAM" id="Phobius"/>
    </source>
</evidence>
<keyword evidence="3" id="KW-1185">Reference proteome</keyword>
<reference evidence="2" key="1">
    <citation type="submission" date="2022-03" db="EMBL/GenBank/DDBJ databases">
        <authorList>
            <person name="Martin H S."/>
        </authorList>
    </citation>
    <scope>NUCLEOTIDE SEQUENCE</scope>
</reference>
<proteinExistence type="predicted"/>
<evidence type="ECO:0000313" key="2">
    <source>
        <dbReference type="EMBL" id="CAH2045419.1"/>
    </source>
</evidence>
<dbReference type="Gene3D" id="3.40.50.2000">
    <property type="entry name" value="Glycogen Phosphorylase B"/>
    <property type="match status" value="1"/>
</dbReference>
<name>A0ABN8I0I5_9NEOP</name>
<feature type="transmembrane region" description="Helical" evidence="1">
    <location>
        <begin position="339"/>
        <end position="357"/>
    </location>
</feature>